<dbReference type="PROSITE" id="PS50111">
    <property type="entry name" value="CHEMOTAXIS_TRANSDUC_2"/>
    <property type="match status" value="1"/>
</dbReference>
<feature type="coiled-coil region" evidence="4">
    <location>
        <begin position="253"/>
        <end position="297"/>
    </location>
</feature>
<name>A0A7C9ILF4_9BACT</name>
<evidence type="ECO:0000256" key="3">
    <source>
        <dbReference type="PROSITE-ProRule" id="PRU00284"/>
    </source>
</evidence>
<dbReference type="SUPFAM" id="SSF58104">
    <property type="entry name" value="Methyl-accepting chemotaxis protein (MCP) signaling domain"/>
    <property type="match status" value="1"/>
</dbReference>
<sequence length="624" mass="65075">MKLSVKLAGAFAVLLILLCGIGGVAIYEMGKINADTHQLATNWLPAIKAVGQINNLASLYRRNELVHLLTTDTAEMRRLEQVMDGVEKDLNKAIETCKPLINEPEERENFPKFMESWKKYLSLHAQVLKLSQANDNAEAAKIASGEQARHIRDAQQFLDILVAVNDKGAQASAADAAEAYQAGRTVVFVCIALGLLLGIGMAVTLVKNVLGQLGQDPAYLGSVASEVAAGNLDVKLAPVAGSGGVYGVFVTMIHNLKAKIAEADQKTAEAASEAAAARAATATAEEAVREAAKARTEGMLQAAGRLEGVAGVVGSASDELAGQVDQARQGAQIQSERVGETATAMEEMNATVLEVARSAGTAADTTATAKSKAEEGAQAVARVAEFLVRVRDNAHQSRADMEALGGQADSIGRILNVISDIADQTNLLALNAAIEAARAGEAGRGFAVVADEVRKLAEKTMTATKEVGEAIGGIQTGTRKNYDNVAQAVVAAEEAGGLMTSARDILGEIVQLVDSAADQVRSIATASEQQSSTSEEINRSIEDINRISADSAQAMEMAGRAVVELVEQAQELGALIAEMQGEGGGPARPAVARSTAATTRSAPRSLPMPARSPAKALPAGRRGR</sequence>
<accession>A0A7C9ILF4</accession>
<feature type="domain" description="Methyl-accepting transducer" evidence="7">
    <location>
        <begin position="309"/>
        <end position="545"/>
    </location>
</feature>
<evidence type="ECO:0000313" key="9">
    <source>
        <dbReference type="Proteomes" id="UP000482487"/>
    </source>
</evidence>
<evidence type="ECO:0000256" key="6">
    <source>
        <dbReference type="SAM" id="Phobius"/>
    </source>
</evidence>
<evidence type="ECO:0000256" key="2">
    <source>
        <dbReference type="ARBA" id="ARBA00029447"/>
    </source>
</evidence>
<dbReference type="GO" id="GO:0006935">
    <property type="term" value="P:chemotaxis"/>
    <property type="evidence" value="ECO:0007669"/>
    <property type="project" value="InterPro"/>
</dbReference>
<dbReference type="Proteomes" id="UP000482487">
    <property type="component" value="Unassembled WGS sequence"/>
</dbReference>
<proteinExistence type="inferred from homology"/>
<dbReference type="PRINTS" id="PR00260">
    <property type="entry name" value="CHEMTRNSDUCR"/>
</dbReference>
<evidence type="ECO:0000256" key="4">
    <source>
        <dbReference type="SAM" id="Coils"/>
    </source>
</evidence>
<keyword evidence="1 3" id="KW-0807">Transducer</keyword>
<feature type="transmembrane region" description="Helical" evidence="6">
    <location>
        <begin position="186"/>
        <end position="206"/>
    </location>
</feature>
<evidence type="ECO:0000259" key="7">
    <source>
        <dbReference type="PROSITE" id="PS50111"/>
    </source>
</evidence>
<dbReference type="PANTHER" id="PTHR32089">
    <property type="entry name" value="METHYL-ACCEPTING CHEMOTAXIS PROTEIN MCPB"/>
    <property type="match status" value="1"/>
</dbReference>
<dbReference type="SMART" id="SM00283">
    <property type="entry name" value="MA"/>
    <property type="match status" value="1"/>
</dbReference>
<dbReference type="OrthoDB" id="5444867at2"/>
<dbReference type="CDD" id="cd19411">
    <property type="entry name" value="MCP2201-like_sensor"/>
    <property type="match status" value="1"/>
</dbReference>
<organism evidence="8 9">
    <name type="scientific">Solidesulfovibrio aerotolerans</name>
    <dbReference type="NCBI Taxonomy" id="295255"/>
    <lineage>
        <taxon>Bacteria</taxon>
        <taxon>Pseudomonadati</taxon>
        <taxon>Thermodesulfobacteriota</taxon>
        <taxon>Desulfovibrionia</taxon>
        <taxon>Desulfovibrionales</taxon>
        <taxon>Desulfovibrionaceae</taxon>
        <taxon>Solidesulfovibrio</taxon>
    </lineage>
</organism>
<dbReference type="GO" id="GO:0004888">
    <property type="term" value="F:transmembrane signaling receptor activity"/>
    <property type="evidence" value="ECO:0007669"/>
    <property type="project" value="InterPro"/>
</dbReference>
<dbReference type="GO" id="GO:0007165">
    <property type="term" value="P:signal transduction"/>
    <property type="evidence" value="ECO:0007669"/>
    <property type="project" value="UniProtKB-KW"/>
</dbReference>
<comment type="caution">
    <text evidence="8">The sequence shown here is derived from an EMBL/GenBank/DDBJ whole genome shotgun (WGS) entry which is preliminary data.</text>
</comment>
<keyword evidence="6" id="KW-0812">Transmembrane</keyword>
<dbReference type="Pfam" id="PF12729">
    <property type="entry name" value="4HB_MCP_1"/>
    <property type="match status" value="1"/>
</dbReference>
<gene>
    <name evidence="8" type="ORF">GTA51_01320</name>
</gene>
<comment type="similarity">
    <text evidence="2">Belongs to the methyl-accepting chemotaxis (MCP) protein family.</text>
</comment>
<evidence type="ECO:0000313" key="8">
    <source>
        <dbReference type="EMBL" id="MYL81779.1"/>
    </source>
</evidence>
<feature type="compositionally biased region" description="Low complexity" evidence="5">
    <location>
        <begin position="587"/>
        <end position="605"/>
    </location>
</feature>
<keyword evidence="4" id="KW-0175">Coiled coil</keyword>
<dbReference type="Pfam" id="PF00015">
    <property type="entry name" value="MCPsignal"/>
    <property type="match status" value="1"/>
</dbReference>
<dbReference type="PANTHER" id="PTHR32089:SF120">
    <property type="entry name" value="METHYL-ACCEPTING CHEMOTAXIS PROTEIN TLPQ"/>
    <property type="match status" value="1"/>
</dbReference>
<dbReference type="AlphaFoldDB" id="A0A7C9ILF4"/>
<dbReference type="Gene3D" id="1.10.287.950">
    <property type="entry name" value="Methyl-accepting chemotaxis protein"/>
    <property type="match status" value="1"/>
</dbReference>
<dbReference type="CDD" id="cd11386">
    <property type="entry name" value="MCP_signal"/>
    <property type="match status" value="1"/>
</dbReference>
<reference evidence="8 9" key="1">
    <citation type="submission" date="2020-01" db="EMBL/GenBank/DDBJ databases">
        <title>Genome sequence of Desulfovibrio aerotolerans DSM 16695(T).</title>
        <authorList>
            <person name="Karnachuk O."/>
            <person name="Avakyan M."/>
            <person name="Mardanov A."/>
            <person name="Kadnikov V."/>
            <person name="Ravin N."/>
        </authorList>
    </citation>
    <scope>NUCLEOTIDE SEQUENCE [LARGE SCALE GENOMIC DNA]</scope>
    <source>
        <strain evidence="8 9">DSM 16695</strain>
    </source>
</reference>
<dbReference type="InterPro" id="IPR024478">
    <property type="entry name" value="HlyB_4HB_MCP"/>
</dbReference>
<evidence type="ECO:0000256" key="1">
    <source>
        <dbReference type="ARBA" id="ARBA00023224"/>
    </source>
</evidence>
<dbReference type="InterPro" id="IPR004090">
    <property type="entry name" value="Chemotax_Me-accpt_rcpt"/>
</dbReference>
<dbReference type="EMBL" id="WVUD01000001">
    <property type="protein sequence ID" value="MYL81779.1"/>
    <property type="molecule type" value="Genomic_DNA"/>
</dbReference>
<evidence type="ECO:0000256" key="5">
    <source>
        <dbReference type="SAM" id="MobiDB-lite"/>
    </source>
</evidence>
<dbReference type="InterPro" id="IPR047347">
    <property type="entry name" value="YvaQ-like_sensor"/>
</dbReference>
<feature type="region of interest" description="Disordered" evidence="5">
    <location>
        <begin position="580"/>
        <end position="624"/>
    </location>
</feature>
<keyword evidence="6" id="KW-0472">Membrane</keyword>
<dbReference type="InterPro" id="IPR004089">
    <property type="entry name" value="MCPsignal_dom"/>
</dbReference>
<dbReference type="RefSeq" id="WP_160958009.1">
    <property type="nucleotide sequence ID" value="NZ_WVUD01000001.1"/>
</dbReference>
<protein>
    <submittedName>
        <fullName evidence="8">Chemotaxis protein</fullName>
    </submittedName>
</protein>
<keyword evidence="6" id="KW-1133">Transmembrane helix</keyword>
<dbReference type="GO" id="GO:0016020">
    <property type="term" value="C:membrane"/>
    <property type="evidence" value="ECO:0007669"/>
    <property type="project" value="InterPro"/>
</dbReference>
<keyword evidence="9" id="KW-1185">Reference proteome</keyword>